<protein>
    <recommendedName>
        <fullName evidence="5">Cystatin domain-containing protein</fullName>
    </recommendedName>
</protein>
<keyword evidence="2" id="KW-0789">Thiol protease inhibitor</keyword>
<sequence>MTNTYYEEALSRRMAAVERERGERERWEREHREKQKAYWAHWDKIEEERRGRVSYAMNPDLEEAQRQISAASKRERETIDDDLAKLTACWGRCAQREKNMSRTGVFEEPIGPPFPDEVDQAYSGFGGVCEMDMRKEKWWVDYDMCAKLAVHKYNSYFKGTRLGELEFIKTLKVSSQIAAGMVFIVTFEAKHLAAVGANIRTYQTRVLTCGPRSTWWVMSLTLEPPIQDGEQDQNIPAGCQRQMQLGSNRSTIKSDMLEFDSENLRDDIVDDIEIG</sequence>
<organism evidence="3 4">
    <name type="scientific">Rhododendron williamsianum</name>
    <dbReference type="NCBI Taxonomy" id="262921"/>
    <lineage>
        <taxon>Eukaryota</taxon>
        <taxon>Viridiplantae</taxon>
        <taxon>Streptophyta</taxon>
        <taxon>Embryophyta</taxon>
        <taxon>Tracheophyta</taxon>
        <taxon>Spermatophyta</taxon>
        <taxon>Magnoliopsida</taxon>
        <taxon>eudicotyledons</taxon>
        <taxon>Gunneridae</taxon>
        <taxon>Pentapetalae</taxon>
        <taxon>asterids</taxon>
        <taxon>Ericales</taxon>
        <taxon>Ericaceae</taxon>
        <taxon>Ericoideae</taxon>
        <taxon>Rhodoreae</taxon>
        <taxon>Rhododendron</taxon>
    </lineage>
</organism>
<dbReference type="Proteomes" id="UP000428333">
    <property type="component" value="Linkage Group LG03"/>
</dbReference>
<dbReference type="InterPro" id="IPR000010">
    <property type="entry name" value="Cystatin_dom"/>
</dbReference>
<dbReference type="PROSITE" id="PS00287">
    <property type="entry name" value="CYSTATIN"/>
    <property type="match status" value="1"/>
</dbReference>
<keyword evidence="4" id="KW-1185">Reference proteome</keyword>
<dbReference type="InterPro" id="IPR018073">
    <property type="entry name" value="Prot_inh_cystat_CS"/>
</dbReference>
<dbReference type="CDD" id="cd00042">
    <property type="entry name" value="CY"/>
    <property type="match status" value="1"/>
</dbReference>
<evidence type="ECO:0000313" key="3">
    <source>
        <dbReference type="EMBL" id="KAE9462581.1"/>
    </source>
</evidence>
<dbReference type="OrthoDB" id="10348845at2759"/>
<dbReference type="InterPro" id="IPR046350">
    <property type="entry name" value="Cystatin_sf"/>
</dbReference>
<keyword evidence="1" id="KW-0646">Protease inhibitor</keyword>
<dbReference type="EMBL" id="QEFC01000687">
    <property type="protein sequence ID" value="KAE9462581.1"/>
    <property type="molecule type" value="Genomic_DNA"/>
</dbReference>
<name>A0A6A4M1T3_9ERIC</name>
<evidence type="ECO:0000256" key="2">
    <source>
        <dbReference type="ARBA" id="ARBA00022704"/>
    </source>
</evidence>
<dbReference type="SUPFAM" id="SSF54403">
    <property type="entry name" value="Cystatin/monellin"/>
    <property type="match status" value="1"/>
</dbReference>
<dbReference type="AlphaFoldDB" id="A0A6A4M1T3"/>
<evidence type="ECO:0000256" key="1">
    <source>
        <dbReference type="ARBA" id="ARBA00022690"/>
    </source>
</evidence>
<evidence type="ECO:0008006" key="5">
    <source>
        <dbReference type="Google" id="ProtNLM"/>
    </source>
</evidence>
<accession>A0A6A4M1T3</accession>
<dbReference type="Gene3D" id="3.10.450.10">
    <property type="match status" value="1"/>
</dbReference>
<comment type="caution">
    <text evidence="3">The sequence shown here is derived from an EMBL/GenBank/DDBJ whole genome shotgun (WGS) entry which is preliminary data.</text>
</comment>
<evidence type="ECO:0000313" key="4">
    <source>
        <dbReference type="Proteomes" id="UP000428333"/>
    </source>
</evidence>
<feature type="non-terminal residue" evidence="3">
    <location>
        <position position="1"/>
    </location>
</feature>
<dbReference type="GO" id="GO:0004869">
    <property type="term" value="F:cysteine-type endopeptidase inhibitor activity"/>
    <property type="evidence" value="ECO:0007669"/>
    <property type="project" value="UniProtKB-KW"/>
</dbReference>
<reference evidence="3 4" key="1">
    <citation type="journal article" date="2019" name="Genome Biol. Evol.">
        <title>The Rhododendron genome and chromosomal organization provide insight into shared whole-genome duplications across the heath family (Ericaceae).</title>
        <authorList>
            <person name="Soza V.L."/>
            <person name="Lindsley D."/>
            <person name="Waalkes A."/>
            <person name="Ramage E."/>
            <person name="Patwardhan R.P."/>
            <person name="Burton J.N."/>
            <person name="Adey A."/>
            <person name="Kumar A."/>
            <person name="Qiu R."/>
            <person name="Shendure J."/>
            <person name="Hall B."/>
        </authorList>
    </citation>
    <scope>NUCLEOTIDE SEQUENCE [LARGE SCALE GENOMIC DNA]</scope>
    <source>
        <strain evidence="3">RSF 1966-606</strain>
    </source>
</reference>
<gene>
    <name evidence="3" type="ORF">C3L33_05492</name>
</gene>
<proteinExistence type="predicted"/>